<evidence type="ECO:0000256" key="4">
    <source>
        <dbReference type="ARBA" id="ARBA00023242"/>
    </source>
</evidence>
<dbReference type="PANTHER" id="PTHR32002:SF41">
    <property type="entry name" value="PROTEIN NLP8"/>
    <property type="match status" value="1"/>
</dbReference>
<sequence length="1162" mass="126230">MPPSEREVAMGISTGDIVSKFVVDDGLLSDFMDLDSLSDQLDEEESWMDGASGSSSCDFTLTPYSMASSDNCYASFSPPSPVTSHSSSLYSSQTPSAAGLDGLQLLQQVLDGAPSAFPPPLSPSPVGSGNIDMLLSDQNLSSMENVVDYNDLFEKSRVNSSFLAMPSEDDEDEAEEKSGLSEEEKVVGEGETRKRTLTRALSSPPMSFRDRLLQAVRYIGRLRMDVLVQVWMPVVQQTSSSSSKRVLITRDQPFVLEQKNDKLSNFRSASEDYEFAADAGITGMGLPGRVFVHQMPEWSPNVQMYNCQEYLRHVEAQRCDVRGSLALPIMDPVSSQCVAVIELVGCTEKIQFHSDVDIVSRAVQAVHLSTVNSLETPVPERLSQGRQAVLNEIAEVLTAVCETHKLPLAQTWVPTYRYGSMDIKVHQSGSKRMRSENGSGLSRNTSSSPCSGEILRTGDGPCYVSDGRIWGFRRACLEHSLEKGQGVAGKAFETNQPNFDSDVKIHCKTEYPLAHHAKCFGLGAAVAIRLRSIRTGNDDFILEFFLPSTCVESKEQQLLLNSLSITMQRTCRSLRTITDEEEKEELHIAGNGNVLVKAEAKEEPIDGDCVFHPRTPYGSQEGISLISSGAKGEEQATHCQLPHPSLISQLSLQRNSNWQSSYLLNPSESQQHASKSEDSDPLVNHVLGLDRLGCSNAAQVAASQRRKLDRRRGTTEKTIGLSVLQQYFAGSLKDAAKSIGVCPTTLKRICRQHGISRWPSRKINKVSRSLKKLQGVIDSVQGADGALRINALTGDITTASMAADNGSGHAGSDGSCAKSKWSVSWSTPAPRNRDLEDHKVRGGTLLLPKEEDRKKHDSCSPQSVLMSILSSPETKPSRHWHTNEKSAGVSAEGNDLAVGHDSGFRGASTLSPGSNLTIDTGLAVVCDAVTAHHDLLGARSQQSSPSSGSYDDIAPPTSKVDSRGSGLPESKTGSGCQNQVHDSASAEVAIKDVCKKNKSPEVGVSSSSLNEDQEQEREVMGGSGTSNSPRFGSSTAQGTSDCSSPSSAGNPSSHMKTWPAHSDVITMKVTYNEDTVRFKLSSDKSYLDLRDQVNRRLKLAGLKFDLKYLDDDEEWMLLACDADLQECLEVMRVSRRNAVKLMVRCNVSSSVETSCADDKTLS</sequence>
<keyword evidence="1" id="KW-0805">Transcription regulation</keyword>
<dbReference type="KEGG" id="ppp:112292789"/>
<dbReference type="Proteomes" id="UP000006727">
    <property type="component" value="Chromosome 15"/>
</dbReference>
<dbReference type="PANTHER" id="PTHR32002">
    <property type="entry name" value="PROTEIN NLP8"/>
    <property type="match status" value="1"/>
</dbReference>
<reference evidence="8 10" key="2">
    <citation type="journal article" date="2018" name="Plant J.">
        <title>The Physcomitrella patens chromosome-scale assembly reveals moss genome structure and evolution.</title>
        <authorList>
            <person name="Lang D."/>
            <person name="Ullrich K.K."/>
            <person name="Murat F."/>
            <person name="Fuchs J."/>
            <person name="Jenkins J."/>
            <person name="Haas F.B."/>
            <person name="Piednoel M."/>
            <person name="Gundlach H."/>
            <person name="Van Bel M."/>
            <person name="Meyberg R."/>
            <person name="Vives C."/>
            <person name="Morata J."/>
            <person name="Symeonidi A."/>
            <person name="Hiss M."/>
            <person name="Muchero W."/>
            <person name="Kamisugi Y."/>
            <person name="Saleh O."/>
            <person name="Blanc G."/>
            <person name="Decker E.L."/>
            <person name="van Gessel N."/>
            <person name="Grimwood J."/>
            <person name="Hayes R.D."/>
            <person name="Graham S.W."/>
            <person name="Gunter L.E."/>
            <person name="McDaniel S.F."/>
            <person name="Hoernstein S.N.W."/>
            <person name="Larsson A."/>
            <person name="Li F.W."/>
            <person name="Perroud P.F."/>
            <person name="Phillips J."/>
            <person name="Ranjan P."/>
            <person name="Rokshar D.S."/>
            <person name="Rothfels C.J."/>
            <person name="Schneider L."/>
            <person name="Shu S."/>
            <person name="Stevenson D.W."/>
            <person name="Thummler F."/>
            <person name="Tillich M."/>
            <person name="Villarreal Aguilar J.C."/>
            <person name="Widiez T."/>
            <person name="Wong G.K."/>
            <person name="Wymore A."/>
            <person name="Zhang Y."/>
            <person name="Zimmer A.D."/>
            <person name="Quatrano R.S."/>
            <person name="Mayer K.F.X."/>
            <person name="Goodstein D."/>
            <person name="Casacuberta J.M."/>
            <person name="Vandepoele K."/>
            <person name="Reski R."/>
            <person name="Cuming A.C."/>
            <person name="Tuskan G.A."/>
            <person name="Maumus F."/>
            <person name="Salse J."/>
            <person name="Schmutz J."/>
            <person name="Rensing S.A."/>
        </authorList>
    </citation>
    <scope>NUCLEOTIDE SEQUENCE [LARGE SCALE GENOMIC DNA]</scope>
    <source>
        <strain evidence="9 10">cv. Gransden 2004</strain>
    </source>
</reference>
<evidence type="ECO:0000256" key="2">
    <source>
        <dbReference type="ARBA" id="ARBA00023125"/>
    </source>
</evidence>
<dbReference type="Pfam" id="PF02042">
    <property type="entry name" value="RWP-RK"/>
    <property type="match status" value="1"/>
</dbReference>
<evidence type="ECO:0000256" key="1">
    <source>
        <dbReference type="ARBA" id="ARBA00023015"/>
    </source>
</evidence>
<keyword evidence="4" id="KW-0539">Nucleus</keyword>
<organism evidence="8">
    <name type="scientific">Physcomitrium patens</name>
    <name type="common">Spreading-leaved earth moss</name>
    <name type="synonym">Physcomitrella patens</name>
    <dbReference type="NCBI Taxonomy" id="3218"/>
    <lineage>
        <taxon>Eukaryota</taxon>
        <taxon>Viridiplantae</taxon>
        <taxon>Streptophyta</taxon>
        <taxon>Embryophyta</taxon>
        <taxon>Bryophyta</taxon>
        <taxon>Bryophytina</taxon>
        <taxon>Bryopsida</taxon>
        <taxon>Funariidae</taxon>
        <taxon>Funariales</taxon>
        <taxon>Funariaceae</taxon>
        <taxon>Physcomitrium</taxon>
    </lineage>
</organism>
<dbReference type="STRING" id="3218.A0A2K1JCK3"/>
<protein>
    <recommendedName>
        <fullName evidence="11">NIN-like transcription factor</fullName>
    </recommendedName>
</protein>
<dbReference type="Gene3D" id="3.10.20.90">
    <property type="entry name" value="Phosphatidylinositol 3-kinase Catalytic Subunit, Chain A, domain 1"/>
    <property type="match status" value="1"/>
</dbReference>
<evidence type="ECO:0000259" key="7">
    <source>
        <dbReference type="PROSITE" id="PS51745"/>
    </source>
</evidence>
<dbReference type="Gramene" id="Pp3c15_9180V3.3">
    <property type="protein sequence ID" value="Pp3c15_9180V3.3"/>
    <property type="gene ID" value="Pp3c15_9180"/>
</dbReference>
<dbReference type="InterPro" id="IPR055081">
    <property type="entry name" value="NLP1-9_GAF"/>
</dbReference>
<gene>
    <name evidence="9" type="primary">LOC112292789</name>
    <name evidence="8" type="ORF">PHYPA_019531</name>
</gene>
<evidence type="ECO:0000313" key="8">
    <source>
        <dbReference type="EMBL" id="PNR39253.1"/>
    </source>
</evidence>
<dbReference type="OrthoDB" id="6270329at2759"/>
<keyword evidence="2" id="KW-0238">DNA-binding</keyword>
<feature type="compositionally biased region" description="Basic and acidic residues" evidence="5">
    <location>
        <begin position="848"/>
        <end position="858"/>
    </location>
</feature>
<feature type="compositionally biased region" description="Polar residues" evidence="5">
    <location>
        <begin position="1025"/>
        <end position="1039"/>
    </location>
</feature>
<feature type="region of interest" description="Disordered" evidence="5">
    <location>
        <begin position="805"/>
        <end position="891"/>
    </location>
</feature>
<feature type="region of interest" description="Disordered" evidence="5">
    <location>
        <begin position="163"/>
        <end position="201"/>
    </location>
</feature>
<name>A0A2K1JCK3_PHYPA</name>
<dbReference type="InterPro" id="IPR003035">
    <property type="entry name" value="RWP-RK_dom"/>
</dbReference>
<dbReference type="AlphaFoldDB" id="A0A2K1JCK3"/>
<feature type="domain" description="RWP-RK" evidence="6">
    <location>
        <begin position="698"/>
        <end position="786"/>
    </location>
</feature>
<keyword evidence="3" id="KW-0804">Transcription</keyword>
<accession>A0A2K1JCK3</accession>
<dbReference type="EnsemblPlants" id="Pp3c15_9180V3.1">
    <property type="protein sequence ID" value="Pp3c15_9180V3.1"/>
    <property type="gene ID" value="Pp3c15_9180"/>
</dbReference>
<dbReference type="FunCoup" id="A0A2K1JCK3">
    <property type="interactions" value="1454"/>
</dbReference>
<feature type="compositionally biased region" description="Polar residues" evidence="5">
    <location>
        <begin position="971"/>
        <end position="980"/>
    </location>
</feature>
<evidence type="ECO:0000313" key="9">
    <source>
        <dbReference type="EnsemblPlants" id="Pp3c15_9180V3.1"/>
    </source>
</evidence>
<feature type="compositionally biased region" description="Low complexity" evidence="5">
    <location>
        <begin position="1040"/>
        <end position="1053"/>
    </location>
</feature>
<feature type="compositionally biased region" description="Polar residues" evidence="5">
    <location>
        <begin position="436"/>
        <end position="450"/>
    </location>
</feature>
<dbReference type="PROSITE" id="PS51519">
    <property type="entry name" value="RWP_RK"/>
    <property type="match status" value="1"/>
</dbReference>
<dbReference type="RefSeq" id="XP_024397373.1">
    <property type="nucleotide sequence ID" value="XM_024541605.2"/>
</dbReference>
<dbReference type="EnsemblPlants" id="Pp3c15_9180V3.3">
    <property type="protein sequence ID" value="Pp3c15_9180V3.3"/>
    <property type="gene ID" value="Pp3c15_9180"/>
</dbReference>
<feature type="region of interest" description="Disordered" evidence="5">
    <location>
        <begin position="427"/>
        <end position="450"/>
    </location>
</feature>
<dbReference type="GeneID" id="112292789"/>
<dbReference type="PaxDb" id="3218-PP1S250_18V6.1"/>
<dbReference type="InterPro" id="IPR045012">
    <property type="entry name" value="NLP"/>
</dbReference>
<reference evidence="8 10" key="1">
    <citation type="journal article" date="2008" name="Science">
        <title>The Physcomitrella genome reveals evolutionary insights into the conquest of land by plants.</title>
        <authorList>
            <person name="Rensing S."/>
            <person name="Lang D."/>
            <person name="Zimmer A."/>
            <person name="Terry A."/>
            <person name="Salamov A."/>
            <person name="Shapiro H."/>
            <person name="Nishiyama T."/>
            <person name="Perroud P.-F."/>
            <person name="Lindquist E."/>
            <person name="Kamisugi Y."/>
            <person name="Tanahashi T."/>
            <person name="Sakakibara K."/>
            <person name="Fujita T."/>
            <person name="Oishi K."/>
            <person name="Shin-I T."/>
            <person name="Kuroki Y."/>
            <person name="Toyoda A."/>
            <person name="Suzuki Y."/>
            <person name="Hashimoto A."/>
            <person name="Yamaguchi K."/>
            <person name="Sugano A."/>
            <person name="Kohara Y."/>
            <person name="Fujiyama A."/>
            <person name="Anterola A."/>
            <person name="Aoki S."/>
            <person name="Ashton N."/>
            <person name="Barbazuk W.B."/>
            <person name="Barker E."/>
            <person name="Bennetzen J."/>
            <person name="Bezanilla M."/>
            <person name="Blankenship R."/>
            <person name="Cho S.H."/>
            <person name="Dutcher S."/>
            <person name="Estelle M."/>
            <person name="Fawcett J.A."/>
            <person name="Gundlach H."/>
            <person name="Hanada K."/>
            <person name="Heyl A."/>
            <person name="Hicks K.A."/>
            <person name="Hugh J."/>
            <person name="Lohr M."/>
            <person name="Mayer K."/>
            <person name="Melkozernov A."/>
            <person name="Murata T."/>
            <person name="Nelson D."/>
            <person name="Pils B."/>
            <person name="Prigge M."/>
            <person name="Reiss B."/>
            <person name="Renner T."/>
            <person name="Rombauts S."/>
            <person name="Rushton P."/>
            <person name="Sanderfoot A."/>
            <person name="Schween G."/>
            <person name="Shiu S.-H."/>
            <person name="Stueber K."/>
            <person name="Theodoulou F.L."/>
            <person name="Tu H."/>
            <person name="Van de Peer Y."/>
            <person name="Verrier P.J."/>
            <person name="Waters E."/>
            <person name="Wood A."/>
            <person name="Yang L."/>
            <person name="Cove D."/>
            <person name="Cuming A."/>
            <person name="Hasebe M."/>
            <person name="Lucas S."/>
            <person name="Mishler D.B."/>
            <person name="Reski R."/>
            <person name="Grigoriev I."/>
            <person name="Quatrano R.S."/>
            <person name="Boore J.L."/>
        </authorList>
    </citation>
    <scope>NUCLEOTIDE SEQUENCE [LARGE SCALE GENOMIC DNA]</scope>
    <source>
        <strain evidence="9 10">cv. Gransden 2004</strain>
    </source>
</reference>
<proteinExistence type="predicted"/>
<evidence type="ECO:0000313" key="10">
    <source>
        <dbReference type="Proteomes" id="UP000006727"/>
    </source>
</evidence>
<evidence type="ECO:0000256" key="3">
    <source>
        <dbReference type="ARBA" id="ARBA00023163"/>
    </source>
</evidence>
<dbReference type="InterPro" id="IPR000270">
    <property type="entry name" value="PB1_dom"/>
</dbReference>
<dbReference type="SUPFAM" id="SSF54277">
    <property type="entry name" value="CAD &amp; PB1 domains"/>
    <property type="match status" value="1"/>
</dbReference>
<dbReference type="PROSITE" id="PS51745">
    <property type="entry name" value="PB1"/>
    <property type="match status" value="1"/>
</dbReference>
<dbReference type="InterPro" id="IPR053793">
    <property type="entry name" value="PB1-like"/>
</dbReference>
<feature type="compositionally biased region" description="Polar residues" evidence="5">
    <location>
        <begin position="859"/>
        <end position="874"/>
    </location>
</feature>
<feature type="compositionally biased region" description="Basic and acidic residues" evidence="5">
    <location>
        <begin position="176"/>
        <end position="194"/>
    </location>
</feature>
<dbReference type="GO" id="GO:0003677">
    <property type="term" value="F:DNA binding"/>
    <property type="evidence" value="ECO:0007669"/>
    <property type="project" value="UniProtKB-KW"/>
</dbReference>
<keyword evidence="10" id="KW-1185">Reference proteome</keyword>
<feature type="domain" description="PB1" evidence="7">
    <location>
        <begin position="1064"/>
        <end position="1146"/>
    </location>
</feature>
<dbReference type="EMBL" id="ABEU02000015">
    <property type="protein sequence ID" value="PNR39253.1"/>
    <property type="molecule type" value="Genomic_DNA"/>
</dbReference>
<feature type="region of interest" description="Disordered" evidence="5">
    <location>
        <begin position="937"/>
        <end position="980"/>
    </location>
</feature>
<dbReference type="Pfam" id="PF22922">
    <property type="entry name" value="GAF_NLP"/>
    <property type="match status" value="1"/>
</dbReference>
<dbReference type="Pfam" id="PF00564">
    <property type="entry name" value="PB1"/>
    <property type="match status" value="1"/>
</dbReference>
<feature type="region of interest" description="Disordered" evidence="5">
    <location>
        <begin position="998"/>
        <end position="1058"/>
    </location>
</feature>
<dbReference type="GO" id="GO:0003700">
    <property type="term" value="F:DNA-binding transcription factor activity"/>
    <property type="evidence" value="ECO:0007669"/>
    <property type="project" value="InterPro"/>
</dbReference>
<dbReference type="Gramene" id="Pp3c15_9180V3.1">
    <property type="protein sequence ID" value="Pp3c15_9180V3.1"/>
    <property type="gene ID" value="Pp3c15_9180"/>
</dbReference>
<dbReference type="SMART" id="SM00666">
    <property type="entry name" value="PB1"/>
    <property type="match status" value="1"/>
</dbReference>
<evidence type="ECO:0000259" key="6">
    <source>
        <dbReference type="PROSITE" id="PS51519"/>
    </source>
</evidence>
<feature type="compositionally biased region" description="Low complexity" evidence="5">
    <location>
        <begin position="940"/>
        <end position="949"/>
    </location>
</feature>
<feature type="compositionally biased region" description="Basic and acidic residues" evidence="5">
    <location>
        <begin position="831"/>
        <end position="840"/>
    </location>
</feature>
<reference evidence="9" key="3">
    <citation type="submission" date="2020-12" db="UniProtKB">
        <authorList>
            <consortium name="EnsemblPlants"/>
        </authorList>
    </citation>
    <scope>IDENTIFICATION</scope>
</reference>
<evidence type="ECO:0008006" key="11">
    <source>
        <dbReference type="Google" id="ProtNLM"/>
    </source>
</evidence>
<evidence type="ECO:0000256" key="5">
    <source>
        <dbReference type="SAM" id="MobiDB-lite"/>
    </source>
</evidence>